<keyword evidence="3" id="KW-1185">Reference proteome</keyword>
<feature type="region of interest" description="Disordered" evidence="1">
    <location>
        <begin position="223"/>
        <end position="254"/>
    </location>
</feature>
<evidence type="ECO:0000313" key="2">
    <source>
        <dbReference type="EMBL" id="KAF7305262.1"/>
    </source>
</evidence>
<feature type="compositionally biased region" description="Basic and acidic residues" evidence="1">
    <location>
        <begin position="101"/>
        <end position="115"/>
    </location>
</feature>
<evidence type="ECO:0000313" key="3">
    <source>
        <dbReference type="Proteomes" id="UP000613580"/>
    </source>
</evidence>
<accession>A0A8H6SVT4</accession>
<protein>
    <submittedName>
        <fullName evidence="2">Uncharacterized protein</fullName>
    </submittedName>
</protein>
<name>A0A8H6SVT4_MYCCL</name>
<feature type="compositionally biased region" description="Basic and acidic residues" evidence="1">
    <location>
        <begin position="236"/>
        <end position="254"/>
    </location>
</feature>
<feature type="compositionally biased region" description="Basic and acidic residues" evidence="1">
    <location>
        <begin position="1"/>
        <end position="12"/>
    </location>
</feature>
<gene>
    <name evidence="2" type="ORF">HMN09_00777100</name>
</gene>
<proteinExistence type="predicted"/>
<comment type="caution">
    <text evidence="2">The sequence shown here is derived from an EMBL/GenBank/DDBJ whole genome shotgun (WGS) entry which is preliminary data.</text>
</comment>
<dbReference type="OrthoDB" id="5271586at2759"/>
<dbReference type="EMBL" id="JACAZE010000010">
    <property type="protein sequence ID" value="KAF7305262.1"/>
    <property type="molecule type" value="Genomic_DNA"/>
</dbReference>
<sequence length="647" mass="71272">MAALQDRREQGLRDAAALERQSLKQASRPAHELDRPPTTTLVKQLRKRPEGAVQAEVNYGVSPEKGRVSSGSGSEGDFVPEDDDDEDDEDEGEDEMMDAYTLRDEGRAEEVDQSLKRKASKSGSAKEGRKRSRTQTGVLPGWDSESSPAFYGSKQDRGRSHTPQSTHRSVGSRSRSGGSALSVPLSDAASSDRPWGIGTDEDELEERQYAEEIVDVGKGRKTTDSFAGIEEPDAPELARRRPRAPDGIKKGDLRDHHLPASVQGRFYVDYGGTLISYVGAQEPWHRPTVENQVALYNDTFDRDISERTPSLELRAVLKLSEDRINGYQNSLAGEAMAAVASLFAGKTEDYVRTAVAKLLAIVESDKFTEYRVFYFAKVDESRDEAGNVEYTNPQEIFRHPLVRILRTLGRFCKLTKTSDNQIGPLPAVPLFSLSKWSVELWSSGCTTYTTFGPNQSYFSTSDNGVSWQNLPPMLEDTIMNNLKVKTPAMVALGAEGTFVMVYNTGEYTWHLPAAGSDAEAGGEKQPPAYAGLEKLLTPAGNSEARKRGGVKYAALSPYNTTEYFVLFGDNTTHWDLPAEWHVDVRGCIKHWTATLDATTQAQAAVTTGKKEHSHTHGDWSELIEGFNKGVEFTTNIVQLVQAAQGNS</sequence>
<dbReference type="AlphaFoldDB" id="A0A8H6SVT4"/>
<organism evidence="2 3">
    <name type="scientific">Mycena chlorophos</name>
    <name type="common">Agaric fungus</name>
    <name type="synonym">Agaricus chlorophos</name>
    <dbReference type="NCBI Taxonomy" id="658473"/>
    <lineage>
        <taxon>Eukaryota</taxon>
        <taxon>Fungi</taxon>
        <taxon>Dikarya</taxon>
        <taxon>Basidiomycota</taxon>
        <taxon>Agaricomycotina</taxon>
        <taxon>Agaricomycetes</taxon>
        <taxon>Agaricomycetidae</taxon>
        <taxon>Agaricales</taxon>
        <taxon>Marasmiineae</taxon>
        <taxon>Mycenaceae</taxon>
        <taxon>Mycena</taxon>
    </lineage>
</organism>
<feature type="compositionally biased region" description="Low complexity" evidence="1">
    <location>
        <begin position="168"/>
        <end position="179"/>
    </location>
</feature>
<feature type="compositionally biased region" description="Acidic residues" evidence="1">
    <location>
        <begin position="78"/>
        <end position="97"/>
    </location>
</feature>
<evidence type="ECO:0000256" key="1">
    <source>
        <dbReference type="SAM" id="MobiDB-lite"/>
    </source>
</evidence>
<feature type="region of interest" description="Disordered" evidence="1">
    <location>
        <begin position="1"/>
        <end position="200"/>
    </location>
</feature>
<dbReference type="Proteomes" id="UP000613580">
    <property type="component" value="Unassembled WGS sequence"/>
</dbReference>
<reference evidence="2" key="1">
    <citation type="submission" date="2020-05" db="EMBL/GenBank/DDBJ databases">
        <title>Mycena genomes resolve the evolution of fungal bioluminescence.</title>
        <authorList>
            <person name="Tsai I.J."/>
        </authorList>
    </citation>
    <scope>NUCLEOTIDE SEQUENCE</scope>
    <source>
        <strain evidence="2">110903Hualien_Pintung</strain>
    </source>
</reference>